<keyword evidence="3" id="KW-1185">Reference proteome</keyword>
<name>A0ABM4CVL6_HYDVU</name>
<dbReference type="InterPro" id="IPR018289">
    <property type="entry name" value="MULE_transposase_dom"/>
</dbReference>
<dbReference type="RefSeq" id="XP_065665985.1">
    <property type="nucleotide sequence ID" value="XM_065809913.1"/>
</dbReference>
<gene>
    <name evidence="4" type="primary">LOC136087366</name>
</gene>
<proteinExistence type="predicted"/>
<evidence type="ECO:0000259" key="2">
    <source>
        <dbReference type="Pfam" id="PF10551"/>
    </source>
</evidence>
<dbReference type="Pfam" id="PF10551">
    <property type="entry name" value="MULE"/>
    <property type="match status" value="1"/>
</dbReference>
<reference evidence="4" key="1">
    <citation type="submission" date="2025-08" db="UniProtKB">
        <authorList>
            <consortium name="RefSeq"/>
        </authorList>
    </citation>
    <scope>IDENTIFICATION</scope>
</reference>
<protein>
    <submittedName>
        <fullName evidence="4">Uncharacterized protein LOC136087366 isoform X1</fullName>
    </submittedName>
</protein>
<feature type="domain" description="MULE transposase" evidence="2">
    <location>
        <begin position="234"/>
        <end position="325"/>
    </location>
</feature>
<organism evidence="3 4">
    <name type="scientific">Hydra vulgaris</name>
    <name type="common">Hydra</name>
    <name type="synonym">Hydra attenuata</name>
    <dbReference type="NCBI Taxonomy" id="6087"/>
    <lineage>
        <taxon>Eukaryota</taxon>
        <taxon>Metazoa</taxon>
        <taxon>Cnidaria</taxon>
        <taxon>Hydrozoa</taxon>
        <taxon>Hydroidolina</taxon>
        <taxon>Anthoathecata</taxon>
        <taxon>Aplanulata</taxon>
        <taxon>Hydridae</taxon>
        <taxon>Hydra</taxon>
    </lineage>
</organism>
<evidence type="ECO:0000256" key="1">
    <source>
        <dbReference type="SAM" id="MobiDB-lite"/>
    </source>
</evidence>
<sequence>MAIPILTNILSHLKIEVIAELITKSDINTRSTLLNKPKSGEVYVAQVNNGIDDWRADGYRWKQTGCCKIPRGSPVYSKLHYATVTSTGTSTVFQKFVYKDLCQKDVVVIHYMGNHHLAVLMPHGNSKKAINFLTTASSVRSAIVESKNYKEMLIDVKDEPIQFQPRNPRQFKYIRSVESAGKRLGVDSFVTLHELAYMMPGFVWTVSTYPDLAVSFGIQKSIEQLVMCSQVFFSYDTTFNLGDFYLSILVAQMSYFVEKPCMPIAFLLHDQKFDIVHKFFFKTLKTKLPILNNVVIVTDGESGLSKAIEKALPKWNLVTCSNHILSDIEIWLKKHNAGKQEISVYKSQVQELLQCESESQLQMKIDTLKLSWSEAFVVYFENHLSARISIAFIGYLRSVGLFEGLVTNNISESLNALIKRFQEWEEAPVDAMLIAMHRLQTFYLTEIKRSFSGFGPYTLNENTHLSINIDEVPKLEDPELVIAELQAAANVSLKQLVPPSISVLSNMLTVVHNPSIKVFTVSGPDGNAHNAHVVKLFPKESCTCPSSTMCCHVLAVKCSIGVECSERRVLNLTKLRGNSRKKGDKKSGRKKPRPGDINFIPAPDAIGAINNLDLSSFDDFSLIQNNDAKVSPTLVGIDYLHADNIATAIPLAKSKMKQKQLKLVDAYVPKKKQPSASLVSSDFQSLLYSDVIPIVNVELECIVPVDVGDWLQFNTASVSIADRNLITSPDGLLNDKVIYAAMILCKQQFPDVDGLEDPILCFAGQCNSFRFQNVVMFKFLMMKPKDIG</sequence>
<dbReference type="GeneID" id="136087366"/>
<feature type="region of interest" description="Disordered" evidence="1">
    <location>
        <begin position="575"/>
        <end position="596"/>
    </location>
</feature>
<dbReference type="Proteomes" id="UP001652625">
    <property type="component" value="Chromosome 11"/>
</dbReference>
<feature type="compositionally biased region" description="Basic residues" evidence="1">
    <location>
        <begin position="577"/>
        <end position="592"/>
    </location>
</feature>
<evidence type="ECO:0000313" key="3">
    <source>
        <dbReference type="Proteomes" id="UP001652625"/>
    </source>
</evidence>
<accession>A0ABM4CVL6</accession>
<evidence type="ECO:0000313" key="4">
    <source>
        <dbReference type="RefSeq" id="XP_065665985.1"/>
    </source>
</evidence>